<protein>
    <submittedName>
        <fullName evidence="5">Alpha/beta hydrolase</fullName>
    </submittedName>
</protein>
<keyword evidence="1 5" id="KW-0378">Hydrolase</keyword>
<dbReference type="PANTHER" id="PTHR43798">
    <property type="entry name" value="MONOACYLGLYCEROL LIPASE"/>
    <property type="match status" value="1"/>
</dbReference>
<dbReference type="Proteomes" id="UP000320643">
    <property type="component" value="Unassembled WGS sequence"/>
</dbReference>
<dbReference type="InterPro" id="IPR050266">
    <property type="entry name" value="AB_hydrolase_sf"/>
</dbReference>
<dbReference type="PROSITE" id="PS51257">
    <property type="entry name" value="PROKAR_LIPOPROTEIN"/>
    <property type="match status" value="1"/>
</dbReference>
<dbReference type="OrthoDB" id="9780932at2"/>
<evidence type="ECO:0000256" key="3">
    <source>
        <dbReference type="SAM" id="SignalP"/>
    </source>
</evidence>
<dbReference type="SUPFAM" id="SSF53474">
    <property type="entry name" value="alpha/beta-Hydrolases"/>
    <property type="match status" value="1"/>
</dbReference>
<dbReference type="AlphaFoldDB" id="A0A552V601"/>
<keyword evidence="6" id="KW-1185">Reference proteome</keyword>
<dbReference type="InterPro" id="IPR029058">
    <property type="entry name" value="AB_hydrolase_fold"/>
</dbReference>
<feature type="compositionally biased region" description="Polar residues" evidence="2">
    <location>
        <begin position="32"/>
        <end position="46"/>
    </location>
</feature>
<feature type="domain" description="AB hydrolase-1" evidence="4">
    <location>
        <begin position="71"/>
        <end position="306"/>
    </location>
</feature>
<dbReference type="Pfam" id="PF00561">
    <property type="entry name" value="Abhydrolase_1"/>
    <property type="match status" value="1"/>
</dbReference>
<accession>A0A552V601</accession>
<dbReference type="InterPro" id="IPR000073">
    <property type="entry name" value="AB_hydrolase_1"/>
</dbReference>
<comment type="caution">
    <text evidence="5">The sequence shown here is derived from an EMBL/GenBank/DDBJ whole genome shotgun (WGS) entry which is preliminary data.</text>
</comment>
<proteinExistence type="predicted"/>
<dbReference type="RefSeq" id="WP_143372564.1">
    <property type="nucleotide sequence ID" value="NZ_VJVZ01000003.1"/>
</dbReference>
<evidence type="ECO:0000256" key="2">
    <source>
        <dbReference type="SAM" id="MobiDB-lite"/>
    </source>
</evidence>
<evidence type="ECO:0000313" key="6">
    <source>
        <dbReference type="Proteomes" id="UP000320643"/>
    </source>
</evidence>
<feature type="chain" id="PRO_5022028521" evidence="3">
    <location>
        <begin position="18"/>
        <end position="320"/>
    </location>
</feature>
<organism evidence="5 6">
    <name type="scientific">Flavobacterium zepuense</name>
    <dbReference type="NCBI Taxonomy" id="2593302"/>
    <lineage>
        <taxon>Bacteria</taxon>
        <taxon>Pseudomonadati</taxon>
        <taxon>Bacteroidota</taxon>
        <taxon>Flavobacteriia</taxon>
        <taxon>Flavobacteriales</taxon>
        <taxon>Flavobacteriaceae</taxon>
        <taxon>Flavobacterium</taxon>
    </lineage>
</organism>
<sequence>MNAFYKLLNLSALAALAVSLSSCSKKDETKSKPTNGAATTQTTSSPKEARKEYIEVAPNVRLHVTDMGNGPVVVLIPGYPLGDAMWEYQYSALEKAGYRVIGITMRGFGLSDKPYGRYDYDQFADDIKSVLDQLDVKEATIGGYSMGGAIALHYVAKYDAAHVSKLALFSAAAPTHTKKADYPYPLYTQEDITQWVNLNNTNRPALLAAMGERFTLSATSLSPGIGAWLGGIEMQSSPYAMEQSLIALRDEDLRADLPKIKVPTLIFNAKEDKIVAFALAEQLNKAIAGSKLVPFDKSGHASFVEETDKFNTELIKFLKE</sequence>
<evidence type="ECO:0000256" key="1">
    <source>
        <dbReference type="ARBA" id="ARBA00022801"/>
    </source>
</evidence>
<keyword evidence="3" id="KW-0732">Signal</keyword>
<dbReference type="EMBL" id="VJVZ01000003">
    <property type="protein sequence ID" value="TRW25900.1"/>
    <property type="molecule type" value="Genomic_DNA"/>
</dbReference>
<dbReference type="GO" id="GO:0016020">
    <property type="term" value="C:membrane"/>
    <property type="evidence" value="ECO:0007669"/>
    <property type="project" value="TreeGrafter"/>
</dbReference>
<name>A0A552V601_9FLAO</name>
<feature type="signal peptide" evidence="3">
    <location>
        <begin position="1"/>
        <end position="17"/>
    </location>
</feature>
<dbReference type="Gene3D" id="3.40.50.1820">
    <property type="entry name" value="alpha/beta hydrolase"/>
    <property type="match status" value="1"/>
</dbReference>
<dbReference type="PANTHER" id="PTHR43798:SF31">
    <property type="entry name" value="AB HYDROLASE SUPERFAMILY PROTEIN YCLE"/>
    <property type="match status" value="1"/>
</dbReference>
<evidence type="ECO:0000259" key="4">
    <source>
        <dbReference type="Pfam" id="PF00561"/>
    </source>
</evidence>
<reference evidence="5 6" key="1">
    <citation type="submission" date="2019-07" db="EMBL/GenBank/DDBJ databases">
        <title>Flavobacterium sp. nov., isolated from glacier ice.</title>
        <authorList>
            <person name="Liu Q."/>
            <person name="Xin Y.-H."/>
        </authorList>
    </citation>
    <scope>NUCLEOTIDE SEQUENCE [LARGE SCALE GENOMIC DNA]</scope>
    <source>
        <strain evidence="5 6">ZT4R6</strain>
    </source>
</reference>
<evidence type="ECO:0000313" key="5">
    <source>
        <dbReference type="EMBL" id="TRW25900.1"/>
    </source>
</evidence>
<feature type="region of interest" description="Disordered" evidence="2">
    <location>
        <begin position="26"/>
        <end position="49"/>
    </location>
</feature>
<dbReference type="PRINTS" id="PR00111">
    <property type="entry name" value="ABHYDROLASE"/>
</dbReference>
<dbReference type="GO" id="GO:0016787">
    <property type="term" value="F:hydrolase activity"/>
    <property type="evidence" value="ECO:0007669"/>
    <property type="project" value="UniProtKB-KW"/>
</dbReference>
<gene>
    <name evidence="5" type="ORF">FMM05_06665</name>
</gene>